<dbReference type="InterPro" id="IPR038020">
    <property type="entry name" value="MbtH-like_sf"/>
</dbReference>
<protein>
    <recommendedName>
        <fullName evidence="1">MbtH-like domain-containing protein</fullName>
    </recommendedName>
</protein>
<proteinExistence type="predicted"/>
<accession>A0A1Y2SGY4</accession>
<evidence type="ECO:0000313" key="2">
    <source>
        <dbReference type="EMBL" id="OTA16833.1"/>
    </source>
</evidence>
<dbReference type="InterPro" id="IPR005153">
    <property type="entry name" value="MbtH-like_dom"/>
</dbReference>
<dbReference type="OrthoDB" id="7584480at2"/>
<evidence type="ECO:0000313" key="3">
    <source>
        <dbReference type="Proteomes" id="UP000194350"/>
    </source>
</evidence>
<feature type="domain" description="MbtH-like" evidence="1">
    <location>
        <begin position="7"/>
        <end position="57"/>
    </location>
</feature>
<dbReference type="AlphaFoldDB" id="A0A1Y2SGY4"/>
<dbReference type="InterPro" id="IPR037407">
    <property type="entry name" value="MLP_fam"/>
</dbReference>
<dbReference type="SUPFAM" id="SSF160582">
    <property type="entry name" value="MbtH-like"/>
    <property type="match status" value="1"/>
</dbReference>
<evidence type="ECO:0000259" key="1">
    <source>
        <dbReference type="SMART" id="SM00923"/>
    </source>
</evidence>
<organism evidence="2 3">
    <name type="scientific">Xenorhabdus vietnamensis</name>
    <dbReference type="NCBI Taxonomy" id="351656"/>
    <lineage>
        <taxon>Bacteria</taxon>
        <taxon>Pseudomonadati</taxon>
        <taxon>Pseudomonadota</taxon>
        <taxon>Gammaproteobacteria</taxon>
        <taxon>Enterobacterales</taxon>
        <taxon>Morganellaceae</taxon>
        <taxon>Xenorhabdus</taxon>
    </lineage>
</organism>
<sequence length="80" mass="9400">MNLQQKNPFDDDEATFYVLINDQQQYSLWPAFADHPAGWKQIIGPDSRAACIAYIEEHWVDMRPASLRELHLHKTHLHKT</sequence>
<dbReference type="Gene3D" id="3.90.820.10">
    <property type="entry name" value="Structural Genomics, Unknown Function 30-nov-00 1gh9 Mol_id"/>
    <property type="match status" value="1"/>
</dbReference>
<dbReference type="PANTHER" id="PTHR38444">
    <property type="entry name" value="ENTEROBACTIN BIOSYNTHESIS PROTEIN YBDZ"/>
    <property type="match status" value="1"/>
</dbReference>
<reference evidence="2 3" key="1">
    <citation type="submission" date="2016-10" db="EMBL/GenBank/DDBJ databases">
        <title>Systematic genetic and metabolomic analysis of Xenorhabdus and Photorhabdus spp., highlights the requirements for a dual symbiotic and pathogenic life style.</title>
        <authorList>
            <person name="Tobias N.J."/>
            <person name="Wolff H."/>
            <person name="Djahanschiri B."/>
            <person name="Pidot S.J."/>
            <person name="Stinear T.P."/>
            <person name="Ebersberger I."/>
            <person name="Bode H.B."/>
        </authorList>
    </citation>
    <scope>NUCLEOTIDE SEQUENCE [LARGE SCALE GENOMIC DNA]</scope>
    <source>
        <strain evidence="2 3">DSM 22392</strain>
    </source>
</reference>
<dbReference type="GO" id="GO:0005829">
    <property type="term" value="C:cytosol"/>
    <property type="evidence" value="ECO:0007669"/>
    <property type="project" value="TreeGrafter"/>
</dbReference>
<name>A0A1Y2SGY4_9GAMM</name>
<gene>
    <name evidence="2" type="ORF">Xvie_01512</name>
</gene>
<dbReference type="Pfam" id="PF03621">
    <property type="entry name" value="MbtH"/>
    <property type="match status" value="1"/>
</dbReference>
<dbReference type="EMBL" id="MUBJ01000006">
    <property type="protein sequence ID" value="OTA16833.1"/>
    <property type="molecule type" value="Genomic_DNA"/>
</dbReference>
<dbReference type="GO" id="GO:0019290">
    <property type="term" value="P:siderophore biosynthetic process"/>
    <property type="evidence" value="ECO:0007669"/>
    <property type="project" value="TreeGrafter"/>
</dbReference>
<comment type="caution">
    <text evidence="2">The sequence shown here is derived from an EMBL/GenBank/DDBJ whole genome shotgun (WGS) entry which is preliminary data.</text>
</comment>
<dbReference type="PANTHER" id="PTHR38444:SF1">
    <property type="entry name" value="ENTEROBACTIN BIOSYNTHESIS PROTEIN YBDZ"/>
    <property type="match status" value="1"/>
</dbReference>
<dbReference type="RefSeq" id="WP_086108710.1">
    <property type="nucleotide sequence ID" value="NZ_CAWNGD010000106.1"/>
</dbReference>
<dbReference type="Proteomes" id="UP000194350">
    <property type="component" value="Unassembled WGS sequence"/>
</dbReference>
<dbReference type="STRING" id="351656.Xvie_01512"/>
<keyword evidence="3" id="KW-1185">Reference proteome</keyword>
<dbReference type="SMART" id="SM00923">
    <property type="entry name" value="MbtH"/>
    <property type="match status" value="1"/>
</dbReference>